<dbReference type="AlphaFoldDB" id="A0A4U7APT3"/>
<evidence type="ECO:0000313" key="2">
    <source>
        <dbReference type="Proteomes" id="UP000308133"/>
    </source>
</evidence>
<accession>A0A4U7APT3</accession>
<comment type="caution">
    <text evidence="1">The sequence shown here is derived from an EMBL/GenBank/DDBJ whole genome shotgun (WGS) entry which is preliminary data.</text>
</comment>
<evidence type="ECO:0000313" key="1">
    <source>
        <dbReference type="EMBL" id="TKX20163.1"/>
    </source>
</evidence>
<name>A0A4U7APT3_9PEZI</name>
<proteinExistence type="predicted"/>
<reference evidence="1 2" key="1">
    <citation type="submission" date="2018-02" db="EMBL/GenBank/DDBJ databases">
        <title>Draft genome sequences of Elsinoe sp., causing black scab on jojoba.</title>
        <authorList>
            <person name="Stodart B."/>
            <person name="Jeffress S."/>
            <person name="Ash G."/>
            <person name="Arun Chinnappa K."/>
        </authorList>
    </citation>
    <scope>NUCLEOTIDE SEQUENCE [LARGE SCALE GENOMIC DNA]</scope>
    <source>
        <strain evidence="1 2">Hillstone_2</strain>
    </source>
</reference>
<dbReference type="EMBL" id="PTQR01000100">
    <property type="protein sequence ID" value="TKX20163.1"/>
    <property type="molecule type" value="Genomic_DNA"/>
</dbReference>
<sequence>MLHFSNIDRFVGFVEVQVIDGDAALDSAHEMQALVYQESSARTLQQGGFWPGSKSN</sequence>
<protein>
    <submittedName>
        <fullName evidence="1">Uncharacterized protein</fullName>
    </submittedName>
</protein>
<organism evidence="1 2">
    <name type="scientific">Elsinoe australis</name>
    <dbReference type="NCBI Taxonomy" id="40998"/>
    <lineage>
        <taxon>Eukaryota</taxon>
        <taxon>Fungi</taxon>
        <taxon>Dikarya</taxon>
        <taxon>Ascomycota</taxon>
        <taxon>Pezizomycotina</taxon>
        <taxon>Dothideomycetes</taxon>
        <taxon>Dothideomycetidae</taxon>
        <taxon>Myriangiales</taxon>
        <taxon>Elsinoaceae</taxon>
        <taxon>Elsinoe</taxon>
    </lineage>
</organism>
<dbReference type="Proteomes" id="UP000308133">
    <property type="component" value="Unassembled WGS sequence"/>
</dbReference>
<gene>
    <name evidence="1" type="ORF">C1H76_7664</name>
</gene>